<evidence type="ECO:0000313" key="1">
    <source>
        <dbReference type="EMBL" id="MED6282490.1"/>
    </source>
</evidence>
<organism evidence="1 2">
    <name type="scientific">Characodon lateralis</name>
    <dbReference type="NCBI Taxonomy" id="208331"/>
    <lineage>
        <taxon>Eukaryota</taxon>
        <taxon>Metazoa</taxon>
        <taxon>Chordata</taxon>
        <taxon>Craniata</taxon>
        <taxon>Vertebrata</taxon>
        <taxon>Euteleostomi</taxon>
        <taxon>Actinopterygii</taxon>
        <taxon>Neopterygii</taxon>
        <taxon>Teleostei</taxon>
        <taxon>Neoteleostei</taxon>
        <taxon>Acanthomorphata</taxon>
        <taxon>Ovalentaria</taxon>
        <taxon>Atherinomorphae</taxon>
        <taxon>Cyprinodontiformes</taxon>
        <taxon>Goodeidae</taxon>
        <taxon>Characodon</taxon>
    </lineage>
</organism>
<proteinExistence type="predicted"/>
<protein>
    <submittedName>
        <fullName evidence="1">Uncharacterized protein</fullName>
    </submittedName>
</protein>
<evidence type="ECO:0000313" key="2">
    <source>
        <dbReference type="Proteomes" id="UP001352852"/>
    </source>
</evidence>
<accession>A0ABU7E6U7</accession>
<reference evidence="1 2" key="1">
    <citation type="submission" date="2021-06" db="EMBL/GenBank/DDBJ databases">
        <authorList>
            <person name="Palmer J.M."/>
        </authorList>
    </citation>
    <scope>NUCLEOTIDE SEQUENCE [LARGE SCALE GENOMIC DNA]</scope>
    <source>
        <strain evidence="1 2">CL_MEX2019</strain>
        <tissue evidence="1">Muscle</tissue>
    </source>
</reference>
<sequence length="74" mass="8089">MFHFLHDLTGTLQGGSRFSRRFQLLPLSDLGPSHTFTDTLNLSTTPSGASLLVDVFSDISNPAPTEGSDEHFPR</sequence>
<name>A0ABU7E6U7_9TELE</name>
<gene>
    <name evidence="1" type="ORF">CHARACLAT_032716</name>
</gene>
<dbReference type="Proteomes" id="UP001352852">
    <property type="component" value="Unassembled WGS sequence"/>
</dbReference>
<dbReference type="EMBL" id="JAHUTJ010047036">
    <property type="protein sequence ID" value="MED6282490.1"/>
    <property type="molecule type" value="Genomic_DNA"/>
</dbReference>
<comment type="caution">
    <text evidence="1">The sequence shown here is derived from an EMBL/GenBank/DDBJ whole genome shotgun (WGS) entry which is preliminary data.</text>
</comment>
<keyword evidence="2" id="KW-1185">Reference proteome</keyword>